<dbReference type="GO" id="GO:0001732">
    <property type="term" value="P:formation of cytoplasmic translation initiation complex"/>
    <property type="evidence" value="ECO:0007669"/>
    <property type="project" value="UniProtKB-UniRule"/>
</dbReference>
<dbReference type="Gene3D" id="2.130.10.10">
    <property type="entry name" value="YVTN repeat-like/Quinoprotein amine dehydrogenase"/>
    <property type="match status" value="1"/>
</dbReference>
<dbReference type="InterPro" id="IPR020472">
    <property type="entry name" value="WD40_PAC1"/>
</dbReference>
<dbReference type="Proteomes" id="UP000823388">
    <property type="component" value="Chromosome 2N"/>
</dbReference>
<dbReference type="InterPro" id="IPR036322">
    <property type="entry name" value="WD40_repeat_dom_sf"/>
</dbReference>
<dbReference type="PANTHER" id="PTHR19877:SF1">
    <property type="entry name" value="EUKARYOTIC TRANSLATION INITIATION FACTOR 3 SUBUNIT I"/>
    <property type="match status" value="1"/>
</dbReference>
<reference evidence="9" key="1">
    <citation type="submission" date="2020-05" db="EMBL/GenBank/DDBJ databases">
        <title>WGS assembly of Panicum virgatum.</title>
        <authorList>
            <person name="Lovell J.T."/>
            <person name="Jenkins J."/>
            <person name="Shu S."/>
            <person name="Juenger T.E."/>
            <person name="Schmutz J."/>
        </authorList>
    </citation>
    <scope>NUCLEOTIDE SEQUENCE</scope>
    <source>
        <strain evidence="9">AP13</strain>
    </source>
</reference>
<dbReference type="GO" id="GO:0071541">
    <property type="term" value="C:eukaryotic translation initiation factor 3 complex, eIF3m"/>
    <property type="evidence" value="ECO:0007669"/>
    <property type="project" value="TreeGrafter"/>
</dbReference>
<feature type="repeat" description="WD" evidence="8">
    <location>
        <begin position="233"/>
        <end position="263"/>
    </location>
</feature>
<dbReference type="HAMAP" id="MF_03008">
    <property type="entry name" value="eIF3i"/>
    <property type="match status" value="1"/>
</dbReference>
<evidence type="ECO:0000256" key="3">
    <source>
        <dbReference type="ARBA" id="ARBA00022574"/>
    </source>
</evidence>
<comment type="similarity">
    <text evidence="6">Belongs to the WD repeat STRAP family.</text>
</comment>
<dbReference type="PROSITE" id="PS50294">
    <property type="entry name" value="WD_REPEATS_REGION"/>
    <property type="match status" value="3"/>
</dbReference>
<evidence type="ECO:0000313" key="9">
    <source>
        <dbReference type="EMBL" id="KAG2631825.1"/>
    </source>
</evidence>
<dbReference type="PANTHER" id="PTHR19877">
    <property type="entry name" value="EUKARYOTIC TRANSLATION INITIATION FACTOR 3 SUBUNIT I"/>
    <property type="match status" value="1"/>
</dbReference>
<keyword evidence="2 7" id="KW-0396">Initiation factor</keyword>
<evidence type="ECO:0000256" key="1">
    <source>
        <dbReference type="ARBA" id="ARBA00022490"/>
    </source>
</evidence>
<feature type="repeat" description="WD" evidence="8">
    <location>
        <begin position="6"/>
        <end position="47"/>
    </location>
</feature>
<evidence type="ECO:0000256" key="2">
    <source>
        <dbReference type="ARBA" id="ARBA00022540"/>
    </source>
</evidence>
<accession>A0A8T0VBR5</accession>
<comment type="caution">
    <text evidence="9">The sequence shown here is derived from an EMBL/GenBank/DDBJ whole genome shotgun (WGS) entry which is preliminary data.</text>
</comment>
<evidence type="ECO:0000256" key="6">
    <source>
        <dbReference type="ARBA" id="ARBA00038394"/>
    </source>
</evidence>
<evidence type="ECO:0000256" key="4">
    <source>
        <dbReference type="ARBA" id="ARBA00022737"/>
    </source>
</evidence>
<protein>
    <recommendedName>
        <fullName evidence="7">Eukaryotic translation initiation factor 3 subunit I</fullName>
        <shortName evidence="7">eIF3i</shortName>
    </recommendedName>
</protein>
<organism evidence="9 10">
    <name type="scientific">Panicum virgatum</name>
    <name type="common">Blackwell switchgrass</name>
    <dbReference type="NCBI Taxonomy" id="38727"/>
    <lineage>
        <taxon>Eukaryota</taxon>
        <taxon>Viridiplantae</taxon>
        <taxon>Streptophyta</taxon>
        <taxon>Embryophyta</taxon>
        <taxon>Tracheophyta</taxon>
        <taxon>Spermatophyta</taxon>
        <taxon>Magnoliopsida</taxon>
        <taxon>Liliopsida</taxon>
        <taxon>Poales</taxon>
        <taxon>Poaceae</taxon>
        <taxon>PACMAD clade</taxon>
        <taxon>Panicoideae</taxon>
        <taxon>Panicodae</taxon>
        <taxon>Paniceae</taxon>
        <taxon>Panicinae</taxon>
        <taxon>Panicum</taxon>
        <taxon>Panicum sect. Hiantes</taxon>
    </lineage>
</organism>
<dbReference type="PROSITE" id="PS50082">
    <property type="entry name" value="WD_REPEATS_2"/>
    <property type="match status" value="4"/>
</dbReference>
<dbReference type="GO" id="GO:0016282">
    <property type="term" value="C:eukaryotic 43S preinitiation complex"/>
    <property type="evidence" value="ECO:0007669"/>
    <property type="project" value="UniProtKB-UniRule"/>
</dbReference>
<dbReference type="PROSITE" id="PS00678">
    <property type="entry name" value="WD_REPEATS_1"/>
    <property type="match status" value="1"/>
</dbReference>
<keyword evidence="10" id="KW-1185">Reference proteome</keyword>
<keyword evidence="4" id="KW-0677">Repeat</keyword>
<dbReference type="GO" id="GO:0003723">
    <property type="term" value="F:RNA binding"/>
    <property type="evidence" value="ECO:0007669"/>
    <property type="project" value="TreeGrafter"/>
</dbReference>
<dbReference type="InterPro" id="IPR019775">
    <property type="entry name" value="WD40_repeat_CS"/>
</dbReference>
<dbReference type="InterPro" id="IPR015943">
    <property type="entry name" value="WD40/YVTN_repeat-like_dom_sf"/>
</dbReference>
<evidence type="ECO:0000256" key="8">
    <source>
        <dbReference type="PROSITE-ProRule" id="PRU00221"/>
    </source>
</evidence>
<keyword evidence="3 8" id="KW-0853">WD repeat</keyword>
<dbReference type="EMBL" id="CM029040">
    <property type="protein sequence ID" value="KAG2631825.1"/>
    <property type="molecule type" value="Genomic_DNA"/>
</dbReference>
<feature type="repeat" description="WD" evidence="8">
    <location>
        <begin position="48"/>
        <end position="89"/>
    </location>
</feature>
<keyword evidence="5 7" id="KW-0648">Protein biosynthesis</keyword>
<name>A0A8T0VBR5_PANVG</name>
<comment type="similarity">
    <text evidence="7">Belongs to the eIF-3 subunit I family.</text>
</comment>
<comment type="function">
    <text evidence="7">Component of the eukaryotic translation initiation factor 3 (eIF-3) complex, which is involved in protein synthesis of a specialized repertoire of mRNAs and, together with other initiation factors, stimulates binding of mRNA and methionyl-tRNAi to the 40S ribosome. The eIF-3 complex specifically targets and initiates translation of a subset of mRNAs involved in cell proliferation.</text>
</comment>
<dbReference type="SUPFAM" id="SSF50978">
    <property type="entry name" value="WD40 repeat-like"/>
    <property type="match status" value="1"/>
</dbReference>
<dbReference type="Pfam" id="PF00400">
    <property type="entry name" value="WD40"/>
    <property type="match status" value="1"/>
</dbReference>
<dbReference type="InterPro" id="IPR027525">
    <property type="entry name" value="eIF3i"/>
</dbReference>
<sequence length="275" mass="30624">MRPILMKGHERPLTFLRYNRDGDLLFSCAKDHTPTVWYADNGDRLGTYRGHNGAVWSCDVSRDSARLITGSADQTAKLWEVSTGRELFSFRFDAPARSVEFAIGDALAVITTDNFMDHVPTVQIKHIAEDLDDQTDESALVITGIKGRINRAVWGPLNRTIITAGEDATIRIWDSETYVTERPVNAVDISPTHDTVVLGGGQDAMNVTMTDRRAGKFEAKFYHKILQEEIGGVKGHFGPINALAFNPDGRSFSSGGEDGYVRLHHFDSDYFNIKM</sequence>
<dbReference type="GO" id="GO:0003743">
    <property type="term" value="F:translation initiation factor activity"/>
    <property type="evidence" value="ECO:0007669"/>
    <property type="project" value="UniProtKB-UniRule"/>
</dbReference>
<keyword evidence="1 7" id="KW-0963">Cytoplasm</keyword>
<evidence type="ECO:0000256" key="7">
    <source>
        <dbReference type="HAMAP-Rule" id="MF_03008"/>
    </source>
</evidence>
<gene>
    <name evidence="9" type="ORF">PVAP13_2NG049000</name>
</gene>
<dbReference type="AlphaFoldDB" id="A0A8T0VBR5"/>
<dbReference type="SMART" id="SM00320">
    <property type="entry name" value="WD40"/>
    <property type="match status" value="4"/>
</dbReference>
<dbReference type="Pfam" id="PF24805">
    <property type="entry name" value="EIF3I"/>
    <property type="match status" value="1"/>
</dbReference>
<dbReference type="InterPro" id="IPR001680">
    <property type="entry name" value="WD40_rpt"/>
</dbReference>
<dbReference type="GO" id="GO:0033290">
    <property type="term" value="C:eukaryotic 48S preinitiation complex"/>
    <property type="evidence" value="ECO:0007669"/>
    <property type="project" value="UniProtKB-UniRule"/>
</dbReference>
<evidence type="ECO:0000313" key="10">
    <source>
        <dbReference type="Proteomes" id="UP000823388"/>
    </source>
</evidence>
<dbReference type="PRINTS" id="PR00320">
    <property type="entry name" value="GPROTEINBRPT"/>
</dbReference>
<proteinExistence type="inferred from homology"/>
<feature type="repeat" description="WD" evidence="8">
    <location>
        <begin position="142"/>
        <end position="174"/>
    </location>
</feature>
<comment type="subcellular location">
    <subcellularLocation>
        <location evidence="7">Cytoplasm</location>
    </subcellularLocation>
</comment>
<comment type="subunit">
    <text evidence="7">Component of the eukaryotic translation initiation factor 3 (eIF-3) complex.</text>
</comment>
<evidence type="ECO:0000256" key="5">
    <source>
        <dbReference type="ARBA" id="ARBA00022917"/>
    </source>
</evidence>